<organism evidence="6 7">
    <name type="scientific">Eleusine coracana subsp. coracana</name>
    <dbReference type="NCBI Taxonomy" id="191504"/>
    <lineage>
        <taxon>Eukaryota</taxon>
        <taxon>Viridiplantae</taxon>
        <taxon>Streptophyta</taxon>
        <taxon>Embryophyta</taxon>
        <taxon>Tracheophyta</taxon>
        <taxon>Spermatophyta</taxon>
        <taxon>Magnoliopsida</taxon>
        <taxon>Liliopsida</taxon>
        <taxon>Poales</taxon>
        <taxon>Poaceae</taxon>
        <taxon>PACMAD clade</taxon>
        <taxon>Chloridoideae</taxon>
        <taxon>Cynodonteae</taxon>
        <taxon>Eleusininae</taxon>
        <taxon>Eleusine</taxon>
    </lineage>
</organism>
<dbReference type="EMBL" id="BQKI01000015">
    <property type="protein sequence ID" value="GJN08709.1"/>
    <property type="molecule type" value="Genomic_DNA"/>
</dbReference>
<keyword evidence="3" id="KW-0789">Thiol protease inhibitor</keyword>
<evidence type="ECO:0000313" key="6">
    <source>
        <dbReference type="EMBL" id="GJN08709.1"/>
    </source>
</evidence>
<keyword evidence="7" id="KW-1185">Reference proteome</keyword>
<comment type="similarity">
    <text evidence="1">Belongs to the cystatin family. Phytocystatin subfamily.</text>
</comment>
<dbReference type="AlphaFoldDB" id="A0AAV5DD63"/>
<dbReference type="Proteomes" id="UP001054889">
    <property type="component" value="Unassembled WGS sequence"/>
</dbReference>
<evidence type="ECO:0000256" key="1">
    <source>
        <dbReference type="ARBA" id="ARBA00007233"/>
    </source>
</evidence>
<proteinExistence type="inferred from homology"/>
<reference evidence="6" key="2">
    <citation type="submission" date="2021-12" db="EMBL/GenBank/DDBJ databases">
        <title>Resequencing data analysis of finger millet.</title>
        <authorList>
            <person name="Hatakeyama M."/>
            <person name="Aluri S."/>
            <person name="Balachadran M.T."/>
            <person name="Sivarajan S.R."/>
            <person name="Poveda L."/>
            <person name="Shimizu-Inatsugi R."/>
            <person name="Schlapbach R."/>
            <person name="Sreeman S.M."/>
            <person name="Shimizu K.K."/>
        </authorList>
    </citation>
    <scope>NUCLEOTIDE SEQUENCE</scope>
</reference>
<reference evidence="6" key="1">
    <citation type="journal article" date="2018" name="DNA Res.">
        <title>Multiple hybrid de novo genome assembly of finger millet, an orphan allotetraploid crop.</title>
        <authorList>
            <person name="Hatakeyama M."/>
            <person name="Aluri S."/>
            <person name="Balachadran M.T."/>
            <person name="Sivarajan S.R."/>
            <person name="Patrignani A."/>
            <person name="Gruter S."/>
            <person name="Poveda L."/>
            <person name="Shimizu-Inatsugi R."/>
            <person name="Baeten J."/>
            <person name="Francoijs K.J."/>
            <person name="Nataraja K.N."/>
            <person name="Reddy Y.A.N."/>
            <person name="Phadnis S."/>
            <person name="Ravikumar R.L."/>
            <person name="Schlapbach R."/>
            <person name="Sreeman S.M."/>
            <person name="Shimizu K.K."/>
        </authorList>
    </citation>
    <scope>NUCLEOTIDE SEQUENCE</scope>
</reference>
<evidence type="ECO:0000256" key="3">
    <source>
        <dbReference type="ARBA" id="ARBA00022704"/>
    </source>
</evidence>
<feature type="domain" description="Cystatin" evidence="5">
    <location>
        <begin position="35"/>
        <end position="114"/>
    </location>
</feature>
<evidence type="ECO:0000259" key="5">
    <source>
        <dbReference type="Pfam" id="PF16845"/>
    </source>
</evidence>
<dbReference type="InterPro" id="IPR046350">
    <property type="entry name" value="Cystatin_sf"/>
</dbReference>
<protein>
    <recommendedName>
        <fullName evidence="5">Cystatin domain-containing protein</fullName>
    </recommendedName>
</protein>
<sequence length="116" mass="12746">MRPIIILSFLVSAAMVVISVAAIRAMELQMAFDPIEDVTDPHVQELGAWAVAEYDKRAGVGLRFNRVVRGESQVMVGVRYRLVVDASEPHGQYVADVGEPDDGTDARVLFSFRPVS</sequence>
<dbReference type="InterPro" id="IPR027214">
    <property type="entry name" value="Cystatin"/>
</dbReference>
<feature type="chain" id="PRO_5043551419" description="Cystatin domain-containing protein" evidence="4">
    <location>
        <begin position="26"/>
        <end position="116"/>
    </location>
</feature>
<evidence type="ECO:0000313" key="7">
    <source>
        <dbReference type="Proteomes" id="UP001054889"/>
    </source>
</evidence>
<evidence type="ECO:0000256" key="4">
    <source>
        <dbReference type="SAM" id="SignalP"/>
    </source>
</evidence>
<comment type="caution">
    <text evidence="6">The sequence shown here is derived from an EMBL/GenBank/DDBJ whole genome shotgun (WGS) entry which is preliminary data.</text>
</comment>
<dbReference type="CDD" id="cd00042">
    <property type="entry name" value="CY"/>
    <property type="match status" value="1"/>
</dbReference>
<feature type="signal peptide" evidence="4">
    <location>
        <begin position="1"/>
        <end position="25"/>
    </location>
</feature>
<dbReference type="SUPFAM" id="SSF54403">
    <property type="entry name" value="Cystatin/monellin"/>
    <property type="match status" value="1"/>
</dbReference>
<name>A0AAV5DD63_ELECO</name>
<gene>
    <name evidence="6" type="primary">ga26661</name>
    <name evidence="6" type="ORF">PR202_ga26661</name>
</gene>
<dbReference type="Pfam" id="PF16845">
    <property type="entry name" value="SQAPI"/>
    <property type="match status" value="1"/>
</dbReference>
<keyword evidence="2" id="KW-0646">Protease inhibitor</keyword>
<evidence type="ECO:0000256" key="2">
    <source>
        <dbReference type="ARBA" id="ARBA00022690"/>
    </source>
</evidence>
<dbReference type="Gene3D" id="3.10.450.10">
    <property type="match status" value="1"/>
</dbReference>
<dbReference type="InterPro" id="IPR000010">
    <property type="entry name" value="Cystatin_dom"/>
</dbReference>
<keyword evidence="4" id="KW-0732">Signal</keyword>
<dbReference type="GO" id="GO:0004869">
    <property type="term" value="F:cysteine-type endopeptidase inhibitor activity"/>
    <property type="evidence" value="ECO:0007669"/>
    <property type="project" value="UniProtKB-KW"/>
</dbReference>
<accession>A0AAV5DD63</accession>
<dbReference type="PANTHER" id="PTHR47116">
    <property type="entry name" value="PHLOEM FILAMENT PROTEIN"/>
    <property type="match status" value="1"/>
</dbReference>